<gene>
    <name evidence="2" type="ORF">PYX00_011342</name>
</gene>
<accession>A0AAW2H785</accession>
<reference evidence="2" key="1">
    <citation type="journal article" date="2024" name="Gigascience">
        <title>Chromosome-level genome of the poultry shaft louse Menopon gallinae provides insight into the host-switching and adaptive evolution of parasitic lice.</title>
        <authorList>
            <person name="Xu Y."/>
            <person name="Ma L."/>
            <person name="Liu S."/>
            <person name="Liang Y."/>
            <person name="Liu Q."/>
            <person name="He Z."/>
            <person name="Tian L."/>
            <person name="Duan Y."/>
            <person name="Cai W."/>
            <person name="Li H."/>
            <person name="Song F."/>
        </authorList>
    </citation>
    <scope>NUCLEOTIDE SEQUENCE</scope>
    <source>
        <strain evidence="2">Cailab_2023a</strain>
    </source>
</reference>
<evidence type="ECO:0000313" key="2">
    <source>
        <dbReference type="EMBL" id="KAL0265629.1"/>
    </source>
</evidence>
<sequence>MRLRQTLLVVLKDEVKKKNRDLDPLVGWDFASFWAENEVERRDSVWKPHADTLFPHKDVCKVKVVHGLAHRDTTSHYRGPAEIQRSRMQREEDARDDSCVDGTSPLSSVNTSLVDDITVLLESSFTLRSAKYLEKKTCFVFHYVRLSSLDVLCPLMVTIVRKVGHARYSGYDSSSYCLVRTAQNMVPGTRYLVYGRIRKTQLYIIDAEKSEPLDYKRLCYSVF</sequence>
<dbReference type="AlphaFoldDB" id="A0AAW2H785"/>
<comment type="caution">
    <text evidence="2">The sequence shown here is derived from an EMBL/GenBank/DDBJ whole genome shotgun (WGS) entry which is preliminary data.</text>
</comment>
<proteinExistence type="predicted"/>
<name>A0AAW2H785_9NEOP</name>
<evidence type="ECO:0000256" key="1">
    <source>
        <dbReference type="SAM" id="MobiDB-lite"/>
    </source>
</evidence>
<protein>
    <submittedName>
        <fullName evidence="2">Uncharacterized protein</fullName>
    </submittedName>
</protein>
<feature type="compositionally biased region" description="Basic and acidic residues" evidence="1">
    <location>
        <begin position="84"/>
        <end position="98"/>
    </location>
</feature>
<dbReference type="EMBL" id="JARGDH010000006">
    <property type="protein sequence ID" value="KAL0265629.1"/>
    <property type="molecule type" value="Genomic_DNA"/>
</dbReference>
<organism evidence="2">
    <name type="scientific">Menopon gallinae</name>
    <name type="common">poultry shaft louse</name>
    <dbReference type="NCBI Taxonomy" id="328185"/>
    <lineage>
        <taxon>Eukaryota</taxon>
        <taxon>Metazoa</taxon>
        <taxon>Ecdysozoa</taxon>
        <taxon>Arthropoda</taxon>
        <taxon>Hexapoda</taxon>
        <taxon>Insecta</taxon>
        <taxon>Pterygota</taxon>
        <taxon>Neoptera</taxon>
        <taxon>Paraneoptera</taxon>
        <taxon>Psocodea</taxon>
        <taxon>Troctomorpha</taxon>
        <taxon>Phthiraptera</taxon>
        <taxon>Amblycera</taxon>
        <taxon>Menoponidae</taxon>
        <taxon>Menopon</taxon>
    </lineage>
</organism>
<feature type="region of interest" description="Disordered" evidence="1">
    <location>
        <begin position="76"/>
        <end position="105"/>
    </location>
</feature>